<dbReference type="AlphaFoldDB" id="D3UHP8"/>
<dbReference type="SUPFAM" id="SSF56954">
    <property type="entry name" value="Outer membrane efflux proteins (OEP)"/>
    <property type="match status" value="1"/>
</dbReference>
<dbReference type="KEGG" id="hms:HMU07630"/>
<dbReference type="HOGENOM" id="CLU_620761_0_0_7"/>
<keyword evidence="2" id="KW-1185">Reference proteome</keyword>
<dbReference type="EMBL" id="FN555004">
    <property type="protein sequence ID" value="CBG40020.1"/>
    <property type="molecule type" value="Genomic_DNA"/>
</dbReference>
<protein>
    <submittedName>
        <fullName evidence="1">Putative Cadmium-zinc-nickel outer membrane efflux protein, CznC</fullName>
    </submittedName>
</protein>
<name>D3UHP8_HELM1</name>
<dbReference type="STRING" id="679897.HMU07630"/>
<evidence type="ECO:0000313" key="2">
    <source>
        <dbReference type="Proteomes" id="UP000001522"/>
    </source>
</evidence>
<dbReference type="Proteomes" id="UP000001522">
    <property type="component" value="Chromosome"/>
</dbReference>
<proteinExistence type="predicted"/>
<gene>
    <name evidence="1" type="primary">cznC</name>
    <name evidence="1" type="ordered locus">HMU07630</name>
</gene>
<dbReference type="GO" id="GO:0015562">
    <property type="term" value="F:efflux transmembrane transporter activity"/>
    <property type="evidence" value="ECO:0007669"/>
    <property type="project" value="InterPro"/>
</dbReference>
<reference evidence="1 2" key="1">
    <citation type="journal article" date="2010" name="BMC Genomics">
        <title>Comparative genomics and proteomics of Helicobacter mustelae, an ulcerogenic and carcinogenic gastric pathogen.</title>
        <authorList>
            <person name="O'Toole P.W."/>
            <person name="Snelling W.J."/>
            <person name="Canchaya C."/>
            <person name="Forde B.M."/>
            <person name="Hardie K.R."/>
            <person name="Josenhans C."/>
            <person name="Graham R.L.J."/>
            <person name="McMullan G."/>
            <person name="Parkhill J."/>
            <person name="Belda E."/>
            <person name="Bentley S.D."/>
        </authorList>
    </citation>
    <scope>NUCLEOTIDE SEQUENCE [LARGE SCALE GENOMIC DNA]</scope>
    <source>
        <strain evidence="2">ATCC 43772 / LMG 18044 / NCTC 12198 / 12198</strain>
    </source>
</reference>
<dbReference type="PANTHER" id="PTHR30203">
    <property type="entry name" value="OUTER MEMBRANE CATION EFFLUX PROTEIN"/>
    <property type="match status" value="1"/>
</dbReference>
<dbReference type="Gene3D" id="1.20.1600.10">
    <property type="entry name" value="Outer membrane efflux proteins (OEP)"/>
    <property type="match status" value="1"/>
</dbReference>
<dbReference type="InterPro" id="IPR010131">
    <property type="entry name" value="MdtP/NodT-like"/>
</dbReference>
<accession>D3UHP8</accession>
<dbReference type="eggNOG" id="COG1538">
    <property type="taxonomic scope" value="Bacteria"/>
</dbReference>
<organism evidence="1 2">
    <name type="scientific">Helicobacter mustelae (strain ATCC 43772 / CCUG 25715 / CIP 103759 / LMG 18044 / NCTC 12198 / R85-136P)</name>
    <name type="common">Campylobacter mustelae</name>
    <dbReference type="NCBI Taxonomy" id="679897"/>
    <lineage>
        <taxon>Bacteria</taxon>
        <taxon>Pseudomonadati</taxon>
        <taxon>Campylobacterota</taxon>
        <taxon>Epsilonproteobacteria</taxon>
        <taxon>Campylobacterales</taxon>
        <taxon>Helicobacteraceae</taxon>
        <taxon>Helicobacter</taxon>
    </lineage>
</organism>
<sequence length="424" mass="49031">MKTDGKMKKIFFFWLFLGGLAFFGGLAAYDLDYDQFVQRIEQNSIELIQNKGQFSANLHDYRAGMSWKNSFIETEIGLGKASAGKVNIESNTLVILTPRLPWVVAILNQSLQTKTIQYAKTYELRKRLAIIGAKRIYFSYVLAKEKYKIYQQREQNFYSQLKIIEKKFEAGSASKKDYVNFKNSYYDARLARIDIEKELENIKSILYKILGLRVTGDFLETQDINVAGLDFAYLKLQKIRLKEYISQSPYVEIIALSAKDHGINARASSMERWDNFEIGFGIESNALGNQTENFGSMRLNVPLPLTRRYDFLKKKYLALQSAALRENEVTRNNISVRATSLFTQLQTKREFIELQQENIKNKKSLVDMGKTAYESQRISSFEYLAYQNAYMDSLIKMIDAKMDYIQTQALLEETLGRVLQKGEI</sequence>
<evidence type="ECO:0000313" key="1">
    <source>
        <dbReference type="EMBL" id="CBG40020.1"/>
    </source>
</evidence>
<dbReference type="PANTHER" id="PTHR30203:SF24">
    <property type="entry name" value="BLR4935 PROTEIN"/>
    <property type="match status" value="1"/>
</dbReference>